<accession>A0A6C0ATE5</accession>
<organism evidence="2">
    <name type="scientific">viral metagenome</name>
    <dbReference type="NCBI Taxonomy" id="1070528"/>
    <lineage>
        <taxon>unclassified sequences</taxon>
        <taxon>metagenomes</taxon>
        <taxon>organismal metagenomes</taxon>
    </lineage>
</organism>
<sequence>MSFTRFHDDPYRIQKQLEESTHTGRYQLDTPGPGINLPFMEDPQIRLQKWGSNLRTNTTTIESDLRGLTRKLNNDLTKINDHNLQAVQSTQPVYRNENPFVEESRSSHPAWSYKGLEQNRWEKPLINPVHDLEPSFPHQIQSRILEKDHFEPKIPVVSNMQNYYLTGPSICIAGNEQGCGGAPYKPTPKQIDIE</sequence>
<reference evidence="2" key="1">
    <citation type="journal article" date="2020" name="Nature">
        <title>Giant virus diversity and host interactions through global metagenomics.</title>
        <authorList>
            <person name="Schulz F."/>
            <person name="Roux S."/>
            <person name="Paez-Espino D."/>
            <person name="Jungbluth S."/>
            <person name="Walsh D.A."/>
            <person name="Denef V.J."/>
            <person name="McMahon K.D."/>
            <person name="Konstantinidis K.T."/>
            <person name="Eloe-Fadrosh E.A."/>
            <person name="Kyrpides N.C."/>
            <person name="Woyke T."/>
        </authorList>
    </citation>
    <scope>NUCLEOTIDE SEQUENCE</scope>
    <source>
        <strain evidence="2">GVMAG-S-ERX555943-30</strain>
    </source>
</reference>
<evidence type="ECO:0000256" key="1">
    <source>
        <dbReference type="SAM" id="MobiDB-lite"/>
    </source>
</evidence>
<feature type="region of interest" description="Disordered" evidence="1">
    <location>
        <begin position="18"/>
        <end position="38"/>
    </location>
</feature>
<dbReference type="EMBL" id="MN738750">
    <property type="protein sequence ID" value="QHS83197.1"/>
    <property type="molecule type" value="Genomic_DNA"/>
</dbReference>
<dbReference type="AlphaFoldDB" id="A0A6C0ATE5"/>
<proteinExistence type="predicted"/>
<protein>
    <submittedName>
        <fullName evidence="2">Uncharacterized protein</fullName>
    </submittedName>
</protein>
<name>A0A6C0ATE5_9ZZZZ</name>
<evidence type="ECO:0000313" key="2">
    <source>
        <dbReference type="EMBL" id="QHS83197.1"/>
    </source>
</evidence>